<dbReference type="Proteomes" id="UP000503011">
    <property type="component" value="Chromosome"/>
</dbReference>
<evidence type="ECO:0000313" key="3">
    <source>
        <dbReference type="Proteomes" id="UP000503011"/>
    </source>
</evidence>
<name>A0A6F8YY70_9ACTN</name>
<keyword evidence="3" id="KW-1185">Reference proteome</keyword>
<dbReference type="Pfam" id="PF19465">
    <property type="entry name" value="DUF6002"/>
    <property type="match status" value="1"/>
</dbReference>
<dbReference type="KEGG" id="psuu:Psuf_083350"/>
<organism evidence="2 3">
    <name type="scientific">Phytohabitans suffuscus</name>
    <dbReference type="NCBI Taxonomy" id="624315"/>
    <lineage>
        <taxon>Bacteria</taxon>
        <taxon>Bacillati</taxon>
        <taxon>Actinomycetota</taxon>
        <taxon>Actinomycetes</taxon>
        <taxon>Micromonosporales</taxon>
        <taxon>Micromonosporaceae</taxon>
    </lineage>
</organism>
<accession>A0A6F8YY70</accession>
<protein>
    <submittedName>
        <fullName evidence="2">Uncharacterized protein</fullName>
    </submittedName>
</protein>
<feature type="region of interest" description="Disordered" evidence="1">
    <location>
        <begin position="1"/>
        <end position="26"/>
    </location>
</feature>
<gene>
    <name evidence="2" type="ORF">Psuf_083350</name>
</gene>
<reference evidence="2 3" key="2">
    <citation type="submission" date="2020-03" db="EMBL/GenBank/DDBJ databases">
        <authorList>
            <person name="Ichikawa N."/>
            <person name="Kimura A."/>
            <person name="Kitahashi Y."/>
            <person name="Uohara A."/>
        </authorList>
    </citation>
    <scope>NUCLEOTIDE SEQUENCE [LARGE SCALE GENOMIC DNA]</scope>
    <source>
        <strain evidence="2 3">NBRC 105367</strain>
    </source>
</reference>
<proteinExistence type="predicted"/>
<sequence>MPNSTLSPNSSVPPNSAVPPNSSVSPTRSGNLLVDFYDRLPEVIARCVPDPSPVADPVVFSPGFALPALDDAVRGFLSVATAQWQPVGEYRGHRVTLLDLTGNPGTNTTKTYASLLIVARAVEHIRRTGRPVMIVSPTSANKGVALRDAVLRALDAGLVGPEQLRVVTLAPQTGRHKLRASRLSTDPALRALNPQLLYMGKEPEAVKSLAREYVREHAGTLHRTRGLDMWFSLELSNYTVADASRALFEQRVDPIGAAARPRVHAHAVSSAFGLLGYHAGRSLLEDTGEASAATRPASLLVQHLATPDMVLSLRAAAGAAPSLPAYPLDPASGLFRRAGDDPRFPAVTYDPGEVLDATFYTHRPVTSGPMNEIIARFGGDGIVVSLAECVARYPYLRTWLGAALPLLPADFRTLREWSTVMAFTGVTNAIDRGLVAPGREVVVHGTGCYADGDLEPLCGDGLVEVADVADIAAAVR</sequence>
<evidence type="ECO:0000313" key="2">
    <source>
        <dbReference type="EMBL" id="BCB91022.1"/>
    </source>
</evidence>
<dbReference type="RefSeq" id="WP_173163668.1">
    <property type="nucleotide sequence ID" value="NZ_AP022871.1"/>
</dbReference>
<dbReference type="InterPro" id="IPR046044">
    <property type="entry name" value="DUF6002"/>
</dbReference>
<reference evidence="2 3" key="1">
    <citation type="submission" date="2020-03" db="EMBL/GenBank/DDBJ databases">
        <title>Whole genome shotgun sequence of Phytohabitans suffuscus NBRC 105367.</title>
        <authorList>
            <person name="Komaki H."/>
            <person name="Tamura T."/>
        </authorList>
    </citation>
    <scope>NUCLEOTIDE SEQUENCE [LARGE SCALE GENOMIC DNA]</scope>
    <source>
        <strain evidence="2 3">NBRC 105367</strain>
    </source>
</reference>
<dbReference type="EMBL" id="AP022871">
    <property type="protein sequence ID" value="BCB91022.1"/>
    <property type="molecule type" value="Genomic_DNA"/>
</dbReference>
<evidence type="ECO:0000256" key="1">
    <source>
        <dbReference type="SAM" id="MobiDB-lite"/>
    </source>
</evidence>
<dbReference type="AlphaFoldDB" id="A0A6F8YY70"/>